<evidence type="ECO:0000256" key="4">
    <source>
        <dbReference type="ARBA" id="ARBA00023267"/>
    </source>
</evidence>
<dbReference type="Gene3D" id="3.40.50.20">
    <property type="match status" value="1"/>
</dbReference>
<evidence type="ECO:0000256" key="3">
    <source>
        <dbReference type="ARBA" id="ARBA00022840"/>
    </source>
</evidence>
<accession>A0AAD7ZNQ6</accession>
<keyword evidence="3" id="KW-0067">ATP-binding</keyword>
<evidence type="ECO:0000259" key="5">
    <source>
        <dbReference type="PROSITE" id="PS50979"/>
    </source>
</evidence>
<dbReference type="InterPro" id="IPR050856">
    <property type="entry name" value="Biotin_carboxylase_complex"/>
</dbReference>
<name>A0AAD7ZNQ6_DIPPU</name>
<dbReference type="InterPro" id="IPR005481">
    <property type="entry name" value="BC-like_N"/>
</dbReference>
<dbReference type="InterPro" id="IPR011764">
    <property type="entry name" value="Biotin_carboxylation_dom"/>
</dbReference>
<organism evidence="6 7">
    <name type="scientific">Diploptera punctata</name>
    <name type="common">Pacific beetle cockroach</name>
    <dbReference type="NCBI Taxonomy" id="6984"/>
    <lineage>
        <taxon>Eukaryota</taxon>
        <taxon>Metazoa</taxon>
        <taxon>Ecdysozoa</taxon>
        <taxon>Arthropoda</taxon>
        <taxon>Hexapoda</taxon>
        <taxon>Insecta</taxon>
        <taxon>Pterygota</taxon>
        <taxon>Neoptera</taxon>
        <taxon>Polyneoptera</taxon>
        <taxon>Dictyoptera</taxon>
        <taxon>Blattodea</taxon>
        <taxon>Blaberoidea</taxon>
        <taxon>Blaberidae</taxon>
        <taxon>Diplopterinae</taxon>
        <taxon>Diploptera</taxon>
    </lineage>
</organism>
<dbReference type="PANTHER" id="PTHR18866">
    <property type="entry name" value="CARBOXYLASE:PYRUVATE/ACETYL-COA/PROPIONYL-COA CARBOXYLASE"/>
    <property type="match status" value="1"/>
</dbReference>
<evidence type="ECO:0000256" key="2">
    <source>
        <dbReference type="ARBA" id="ARBA00022741"/>
    </source>
</evidence>
<dbReference type="GO" id="GO:0004485">
    <property type="term" value="F:methylcrotonoyl-CoA carboxylase activity"/>
    <property type="evidence" value="ECO:0007669"/>
    <property type="project" value="TreeGrafter"/>
</dbReference>
<protein>
    <recommendedName>
        <fullName evidence="5">Biotin carboxylation domain-containing protein</fullName>
    </recommendedName>
</protein>
<gene>
    <name evidence="6" type="ORF">L9F63_021947</name>
</gene>
<dbReference type="GO" id="GO:0005739">
    <property type="term" value="C:mitochondrion"/>
    <property type="evidence" value="ECO:0007669"/>
    <property type="project" value="TreeGrafter"/>
</dbReference>
<reference evidence="6" key="1">
    <citation type="journal article" date="2023" name="IScience">
        <title>Live-bearing cockroach genome reveals convergent evolutionary mechanisms linked to viviparity in insects and beyond.</title>
        <authorList>
            <person name="Fouks B."/>
            <person name="Harrison M.C."/>
            <person name="Mikhailova A.A."/>
            <person name="Marchal E."/>
            <person name="English S."/>
            <person name="Carruthers M."/>
            <person name="Jennings E.C."/>
            <person name="Chiamaka E.L."/>
            <person name="Frigard R.A."/>
            <person name="Pippel M."/>
            <person name="Attardo G.M."/>
            <person name="Benoit J.B."/>
            <person name="Bornberg-Bauer E."/>
            <person name="Tobe S.S."/>
        </authorList>
    </citation>
    <scope>NUCLEOTIDE SEQUENCE</scope>
    <source>
        <strain evidence="6">Stay&amp;Tobe</strain>
    </source>
</reference>
<proteinExistence type="predicted"/>
<keyword evidence="4" id="KW-0092">Biotin</keyword>
<evidence type="ECO:0000313" key="7">
    <source>
        <dbReference type="Proteomes" id="UP001233999"/>
    </source>
</evidence>
<sequence>ARASYKRDELKFVVYREEKNSLHLYDCVDKLGKTLTKCLLLRMHCWRCASNYSRINKVLIANRGEIACRVMKTARKLGVRTVAVYSDADTNAMHLEMADEAYNIGPPPSQQSYLNKEKIIEIAKSSGCQAIHPGYGFLSENTEFAELCHKHNSYS</sequence>
<keyword evidence="7" id="KW-1185">Reference proteome</keyword>
<reference evidence="6" key="2">
    <citation type="submission" date="2023-05" db="EMBL/GenBank/DDBJ databases">
        <authorList>
            <person name="Fouks B."/>
        </authorList>
    </citation>
    <scope>NUCLEOTIDE SEQUENCE</scope>
    <source>
        <strain evidence="6">Stay&amp;Tobe</strain>
        <tissue evidence="6">Testes</tissue>
    </source>
</reference>
<evidence type="ECO:0000313" key="6">
    <source>
        <dbReference type="EMBL" id="KAJ9583711.1"/>
    </source>
</evidence>
<keyword evidence="2" id="KW-0547">Nucleotide-binding</keyword>
<evidence type="ECO:0000256" key="1">
    <source>
        <dbReference type="ARBA" id="ARBA00022598"/>
    </source>
</evidence>
<dbReference type="Proteomes" id="UP001233999">
    <property type="component" value="Unassembled WGS sequence"/>
</dbReference>
<dbReference type="AlphaFoldDB" id="A0AAD7ZNQ6"/>
<dbReference type="PANTHER" id="PTHR18866:SF33">
    <property type="entry name" value="METHYLCROTONOYL-COA CARBOXYLASE SUBUNIT ALPHA, MITOCHONDRIAL-RELATED"/>
    <property type="match status" value="1"/>
</dbReference>
<dbReference type="Pfam" id="PF00289">
    <property type="entry name" value="Biotin_carb_N"/>
    <property type="match status" value="1"/>
</dbReference>
<dbReference type="SUPFAM" id="SSF52440">
    <property type="entry name" value="PreATP-grasp domain"/>
    <property type="match status" value="1"/>
</dbReference>
<dbReference type="EMBL" id="JASPKZ010007540">
    <property type="protein sequence ID" value="KAJ9583711.1"/>
    <property type="molecule type" value="Genomic_DNA"/>
</dbReference>
<feature type="domain" description="Biotin carboxylation" evidence="5">
    <location>
        <begin position="54"/>
        <end position="155"/>
    </location>
</feature>
<feature type="non-terminal residue" evidence="6">
    <location>
        <position position="155"/>
    </location>
</feature>
<dbReference type="InterPro" id="IPR016185">
    <property type="entry name" value="PreATP-grasp_dom_sf"/>
</dbReference>
<comment type="caution">
    <text evidence="6">The sequence shown here is derived from an EMBL/GenBank/DDBJ whole genome shotgun (WGS) entry which is preliminary data.</text>
</comment>
<keyword evidence="1" id="KW-0436">Ligase</keyword>
<dbReference type="PROSITE" id="PS50979">
    <property type="entry name" value="BC"/>
    <property type="match status" value="1"/>
</dbReference>
<dbReference type="GO" id="GO:0005524">
    <property type="term" value="F:ATP binding"/>
    <property type="evidence" value="ECO:0007669"/>
    <property type="project" value="UniProtKB-KW"/>
</dbReference>